<dbReference type="InterPro" id="IPR022893">
    <property type="entry name" value="Shikimate_DH_fam"/>
</dbReference>
<dbReference type="GO" id="GO:0019632">
    <property type="term" value="P:shikimate metabolic process"/>
    <property type="evidence" value="ECO:0007669"/>
    <property type="project" value="TreeGrafter"/>
</dbReference>
<dbReference type="AlphaFoldDB" id="A0A087BA09"/>
<comment type="pathway">
    <text evidence="1">Metabolic intermediate biosynthesis; chorismate biosynthesis; chorismate from D-erythrose 4-phosphate and phosphoenolpyruvate: step 4/7.</text>
</comment>
<dbReference type="GO" id="GO:0005829">
    <property type="term" value="C:cytosol"/>
    <property type="evidence" value="ECO:0007669"/>
    <property type="project" value="TreeGrafter"/>
</dbReference>
<dbReference type="SUPFAM" id="SSF51735">
    <property type="entry name" value="NAD(P)-binding Rossmann-fold domains"/>
    <property type="match status" value="1"/>
</dbReference>
<keyword evidence="2" id="KW-0028">Amino-acid biosynthesis</keyword>
<dbReference type="eggNOG" id="COG0169">
    <property type="taxonomic scope" value="Bacteria"/>
</dbReference>
<dbReference type="Gene3D" id="3.40.50.10860">
    <property type="entry name" value="Leucine Dehydrogenase, chain A, domain 1"/>
    <property type="match status" value="1"/>
</dbReference>
<gene>
    <name evidence="4" type="ORF">BMAGN_0849</name>
</gene>
<dbReference type="SUPFAM" id="SSF53223">
    <property type="entry name" value="Aminoacid dehydrogenase-like, N-terminal domain"/>
    <property type="match status" value="1"/>
</dbReference>
<evidence type="ECO:0000256" key="1">
    <source>
        <dbReference type="ARBA" id="ARBA00004871"/>
    </source>
</evidence>
<reference evidence="4 5" key="1">
    <citation type="submission" date="2014-03" db="EMBL/GenBank/DDBJ databases">
        <title>Genomics of Bifidobacteria.</title>
        <authorList>
            <person name="Ventura M."/>
            <person name="Milani C."/>
            <person name="Lugli G.A."/>
        </authorList>
    </citation>
    <scope>NUCLEOTIDE SEQUENCE [LARGE SCALE GENOMIC DNA]</scope>
    <source>
        <strain evidence="4 5">LMG 11591</strain>
    </source>
</reference>
<keyword evidence="4" id="KW-0560">Oxidoreductase</keyword>
<keyword evidence="5" id="KW-1185">Reference proteome</keyword>
<dbReference type="InterPro" id="IPR013708">
    <property type="entry name" value="Shikimate_DH-bd_N"/>
</dbReference>
<evidence type="ECO:0000259" key="3">
    <source>
        <dbReference type="Pfam" id="PF08501"/>
    </source>
</evidence>
<dbReference type="EMBL" id="JGZB01000006">
    <property type="protein sequence ID" value="KFI67859.1"/>
    <property type="molecule type" value="Genomic_DNA"/>
</dbReference>
<evidence type="ECO:0000313" key="4">
    <source>
        <dbReference type="EMBL" id="KFI67859.1"/>
    </source>
</evidence>
<sequence length="299" mass="32332">MTHYCAVLGDPIDHSLSPALHEAAYRQLGLDGWEYRKVRVNEQELKPWLESLTPQWAGLSLTMPLKRTIVPYGTLRDRWSQTLGVANTAVLRWDGGHKPSIGLYNTDVFGIAQAFAHAHETAPSTCRTPRTALILGNGNTAASAVAACASMGVASVTVAARHVRANDAMERIMREHAGTLRMVALDSEAALEALADSDVVVNTIPAGFAQPVADMLAASGVQVRGMLLDVIYGAGFSSLRSVYRSRGGLFVDGRDMLLYQALAQVLLMTGVTDPLESGVYRLPNNMGTLEQAMRHAIYR</sequence>
<proteinExistence type="predicted"/>
<feature type="domain" description="Shikimate dehydrogenase substrate binding N-terminal" evidence="3">
    <location>
        <begin position="7"/>
        <end position="88"/>
    </location>
</feature>
<accession>A0A087BA09</accession>
<evidence type="ECO:0000256" key="2">
    <source>
        <dbReference type="ARBA" id="ARBA00023141"/>
    </source>
</evidence>
<dbReference type="PANTHER" id="PTHR21089:SF1">
    <property type="entry name" value="BIFUNCTIONAL 3-DEHYDROQUINATE DEHYDRATASE_SHIKIMATE DEHYDROGENASE, CHLOROPLASTIC"/>
    <property type="match status" value="1"/>
</dbReference>
<dbReference type="PANTHER" id="PTHR21089">
    <property type="entry name" value="SHIKIMATE DEHYDROGENASE"/>
    <property type="match status" value="1"/>
</dbReference>
<protein>
    <submittedName>
        <fullName evidence="4">Shikimate 5-dehydrogenase</fullName>
        <ecNumber evidence="4">1.1.1.25</ecNumber>
    </submittedName>
</protein>
<dbReference type="Gene3D" id="3.40.50.720">
    <property type="entry name" value="NAD(P)-binding Rossmann-like Domain"/>
    <property type="match status" value="1"/>
</dbReference>
<keyword evidence="2" id="KW-0057">Aromatic amino acid biosynthesis</keyword>
<dbReference type="InterPro" id="IPR046346">
    <property type="entry name" value="Aminoacid_DH-like_N_sf"/>
</dbReference>
<comment type="caution">
    <text evidence="4">The sequence shown here is derived from an EMBL/GenBank/DDBJ whole genome shotgun (WGS) entry which is preliminary data.</text>
</comment>
<organism evidence="4 5">
    <name type="scientific">Bifidobacterium magnum</name>
    <dbReference type="NCBI Taxonomy" id="1692"/>
    <lineage>
        <taxon>Bacteria</taxon>
        <taxon>Bacillati</taxon>
        <taxon>Actinomycetota</taxon>
        <taxon>Actinomycetes</taxon>
        <taxon>Bifidobacteriales</taxon>
        <taxon>Bifidobacteriaceae</taxon>
        <taxon>Bifidobacterium</taxon>
    </lineage>
</organism>
<dbReference type="GO" id="GO:0050661">
    <property type="term" value="F:NADP binding"/>
    <property type="evidence" value="ECO:0007669"/>
    <property type="project" value="TreeGrafter"/>
</dbReference>
<evidence type="ECO:0000313" key="5">
    <source>
        <dbReference type="Proteomes" id="UP000029052"/>
    </source>
</evidence>
<dbReference type="EC" id="1.1.1.25" evidence="4"/>
<name>A0A087BA09_9BIFI</name>
<dbReference type="GO" id="GO:0009073">
    <property type="term" value="P:aromatic amino acid family biosynthetic process"/>
    <property type="evidence" value="ECO:0007669"/>
    <property type="project" value="UniProtKB-KW"/>
</dbReference>
<dbReference type="GO" id="GO:0004764">
    <property type="term" value="F:shikimate 3-dehydrogenase (NADP+) activity"/>
    <property type="evidence" value="ECO:0007669"/>
    <property type="project" value="UniProtKB-EC"/>
</dbReference>
<dbReference type="InterPro" id="IPR036291">
    <property type="entry name" value="NAD(P)-bd_dom_sf"/>
</dbReference>
<dbReference type="GO" id="GO:0009423">
    <property type="term" value="P:chorismate biosynthetic process"/>
    <property type="evidence" value="ECO:0007669"/>
    <property type="project" value="TreeGrafter"/>
</dbReference>
<dbReference type="Proteomes" id="UP000029052">
    <property type="component" value="Unassembled WGS sequence"/>
</dbReference>
<dbReference type="Pfam" id="PF08501">
    <property type="entry name" value="Shikimate_dh_N"/>
    <property type="match status" value="1"/>
</dbReference>
<dbReference type="RefSeq" id="WP_022859421.1">
    <property type="nucleotide sequence ID" value="NZ_JGZB01000006.1"/>
</dbReference>
<dbReference type="STRING" id="1692.BMAGN_0849"/>